<protein>
    <submittedName>
        <fullName evidence="3">Uncharacterized protein</fullName>
    </submittedName>
</protein>
<feature type="transmembrane region" description="Helical" evidence="2">
    <location>
        <begin position="121"/>
        <end position="139"/>
    </location>
</feature>
<reference evidence="3 4" key="1">
    <citation type="submission" date="2017-09" db="EMBL/GenBank/DDBJ databases">
        <authorList>
            <person name="Lee N."/>
            <person name="Cho B.-K."/>
        </authorList>
    </citation>
    <scope>NUCLEOTIDE SEQUENCE [LARGE SCALE GENOMIC DNA]</scope>
    <source>
        <strain evidence="3 4">ATCC 39115</strain>
    </source>
</reference>
<keyword evidence="2" id="KW-0812">Transmembrane</keyword>
<accession>A0ABX6AKI0</accession>
<dbReference type="EMBL" id="CP023700">
    <property type="protein sequence ID" value="QEU88136.1"/>
    <property type="molecule type" value="Genomic_DNA"/>
</dbReference>
<feature type="region of interest" description="Disordered" evidence="1">
    <location>
        <begin position="1"/>
        <end position="21"/>
    </location>
</feature>
<feature type="region of interest" description="Disordered" evidence="1">
    <location>
        <begin position="145"/>
        <end position="266"/>
    </location>
</feature>
<name>A0ABX6AKI0_STRVD</name>
<sequence>MRGKSEGAGESSVPEEGKRRRVELSVPQVAGSAAATVLGAQLASSFGVYGTILGAGVVSVVATCGGTLFQHFFTRTGEQVRGATARAGRTGERTPPAPGEFTEGTVYRAKRRAGAGNWKRPVAAAFLVFAVAMTGITAYELASGRSLSGERGTTVGDAVSGSSGSTGRDPGPSDGESGTSGPFEDPDRDEPAPTPTGIPGVPEGTGPTDGASPEGTYGPVPSPEITGTEDPGVTSPDPGTSLTPPGPSADGRSETGAPGRDGPAVP</sequence>
<feature type="transmembrane region" description="Helical" evidence="2">
    <location>
        <begin position="46"/>
        <end position="69"/>
    </location>
</feature>
<dbReference type="Proteomes" id="UP000327143">
    <property type="component" value="Chromosome"/>
</dbReference>
<dbReference type="RefSeq" id="WP_026084815.1">
    <property type="nucleotide sequence ID" value="NZ_CP023700.1"/>
</dbReference>
<evidence type="ECO:0000313" key="4">
    <source>
        <dbReference type="Proteomes" id="UP000327143"/>
    </source>
</evidence>
<evidence type="ECO:0000256" key="1">
    <source>
        <dbReference type="SAM" id="MobiDB-lite"/>
    </source>
</evidence>
<keyword evidence="2" id="KW-1133">Transmembrane helix</keyword>
<gene>
    <name evidence="3" type="ORF">CP969_28190</name>
</gene>
<organism evidence="3 4">
    <name type="scientific">Streptomyces viridosporus T7A</name>
    <dbReference type="NCBI Taxonomy" id="665577"/>
    <lineage>
        <taxon>Bacteria</taxon>
        <taxon>Bacillati</taxon>
        <taxon>Actinomycetota</taxon>
        <taxon>Actinomycetes</taxon>
        <taxon>Kitasatosporales</taxon>
        <taxon>Streptomycetaceae</taxon>
        <taxon>Streptomyces</taxon>
    </lineage>
</organism>
<evidence type="ECO:0000313" key="3">
    <source>
        <dbReference type="EMBL" id="QEU88136.1"/>
    </source>
</evidence>
<keyword evidence="4" id="KW-1185">Reference proteome</keyword>
<proteinExistence type="predicted"/>
<evidence type="ECO:0000256" key="2">
    <source>
        <dbReference type="SAM" id="Phobius"/>
    </source>
</evidence>
<keyword evidence="2" id="KW-0472">Membrane</keyword>